<proteinExistence type="predicted"/>
<gene>
    <name evidence="1" type="ORF">PtrM4_116250</name>
</gene>
<evidence type="ECO:0000313" key="1">
    <source>
        <dbReference type="EMBL" id="KAF7569210.1"/>
    </source>
</evidence>
<dbReference type="KEGG" id="ptrr:90956998"/>
<dbReference type="GeneID" id="90956998"/>
<sequence length="185" mass="20882">MADKLLAARGAGQVRQKWPANFVKRTDSLRTCFNRAYDRQRALCENLALIRSWFELIEKTKAELSICDKDIYNFDEASFIMGKITTQLVITGVERRGRPKTLQLGNRDPTVPYLRWLVPPISLELCKENNIYTLSFRGAGLVPLQLEAVLSKLDVQLRTPTPLAAALPEAPWVAQTPSNARKLEA</sequence>
<dbReference type="EMBL" id="NQIK02000006">
    <property type="protein sequence ID" value="KAF7569210.1"/>
    <property type="molecule type" value="Genomic_DNA"/>
</dbReference>
<dbReference type="Proteomes" id="UP000245464">
    <property type="component" value="Chromosome 6"/>
</dbReference>
<accession>A0A834RSC1</accession>
<dbReference type="AlphaFoldDB" id="A0A834RSC1"/>
<dbReference type="RefSeq" id="XP_065961393.1">
    <property type="nucleotide sequence ID" value="XM_066108208.1"/>
</dbReference>
<reference evidence="1 2" key="1">
    <citation type="journal article" date="2018" name="BMC Genomics">
        <title>Comparative genomics of the wheat fungal pathogen Pyrenophora tritici-repentis reveals chromosomal variations and genome plasticity.</title>
        <authorList>
            <person name="Moolhuijzen P."/>
            <person name="See P.T."/>
            <person name="Hane J.K."/>
            <person name="Shi G."/>
            <person name="Liu Z."/>
            <person name="Oliver R.P."/>
            <person name="Moffat C.S."/>
        </authorList>
    </citation>
    <scope>NUCLEOTIDE SEQUENCE [LARGE SCALE GENOMIC DNA]</scope>
    <source>
        <strain evidence="1">M4</strain>
    </source>
</reference>
<comment type="caution">
    <text evidence="1">The sequence shown here is derived from an EMBL/GenBank/DDBJ whole genome shotgun (WGS) entry which is preliminary data.</text>
</comment>
<name>A0A834RSC1_9PLEO</name>
<evidence type="ECO:0000313" key="2">
    <source>
        <dbReference type="Proteomes" id="UP000245464"/>
    </source>
</evidence>
<organism evidence="1 2">
    <name type="scientific">Pyrenophora tritici-repentis</name>
    <dbReference type="NCBI Taxonomy" id="45151"/>
    <lineage>
        <taxon>Eukaryota</taxon>
        <taxon>Fungi</taxon>
        <taxon>Dikarya</taxon>
        <taxon>Ascomycota</taxon>
        <taxon>Pezizomycotina</taxon>
        <taxon>Dothideomycetes</taxon>
        <taxon>Pleosporomycetidae</taxon>
        <taxon>Pleosporales</taxon>
        <taxon>Pleosporineae</taxon>
        <taxon>Pleosporaceae</taxon>
        <taxon>Pyrenophora</taxon>
    </lineage>
</organism>
<protein>
    <submittedName>
        <fullName evidence="1">Uncharacterized protein</fullName>
    </submittedName>
</protein>